<keyword evidence="3" id="KW-1185">Reference proteome</keyword>
<dbReference type="Proteomes" id="UP000191056">
    <property type="component" value="Unassembled WGS sequence"/>
</dbReference>
<evidence type="ECO:0000256" key="1">
    <source>
        <dbReference type="SAM" id="Phobius"/>
    </source>
</evidence>
<reference evidence="2 3" key="1">
    <citation type="submission" date="2017-03" db="EMBL/GenBank/DDBJ databases">
        <title>Genome sequence of Clostridium chromiireducens DSM 23318.</title>
        <authorList>
            <person name="Poehlein A."/>
            <person name="Daniel R."/>
        </authorList>
    </citation>
    <scope>NUCLEOTIDE SEQUENCE [LARGE SCALE GENOMIC DNA]</scope>
    <source>
        <strain evidence="2 3">DSM 23318</strain>
    </source>
</reference>
<proteinExistence type="predicted"/>
<feature type="transmembrane region" description="Helical" evidence="1">
    <location>
        <begin position="482"/>
        <end position="500"/>
    </location>
</feature>
<keyword evidence="1" id="KW-0472">Membrane</keyword>
<keyword evidence="1" id="KW-1133">Transmembrane helix</keyword>
<dbReference type="EMBL" id="MZGT01000016">
    <property type="protein sequence ID" value="OPJ63683.1"/>
    <property type="molecule type" value="Genomic_DNA"/>
</dbReference>
<feature type="transmembrane region" description="Helical" evidence="1">
    <location>
        <begin position="549"/>
        <end position="572"/>
    </location>
</feature>
<dbReference type="Gene3D" id="1.20.120.20">
    <property type="entry name" value="Apolipoprotein"/>
    <property type="match status" value="2"/>
</dbReference>
<sequence>MASKTYEIAFLLGAKMASTFGATFNAAANDIKRLENQGVSASKSFLGLSEGASKIFKVVAGATAAIGIAEVAKKSVELASSLNEVQNVVDTTFRDSSTQIDAWSKTALNSFGLSELQAKQFNGTIGALMKSSGITGDSLVNMSENLSGLSGDFASFFNLPIEESFEKIKSGISGETEPLKSLGINMSVANLQAFALSQGITKSFQSMSQAEQVQLRYNYLMSTTKDVQGDFNKTSESFANQVRIAQTNLSQMAATVAGKVLPYLNNLLLMFNGGSIDKIGTALGGAFDKGISIISSLKPNVDNLLSSIMRFTQISGLDKIWSSFNPGSIFDVIQSGLSNALNGFNEVVSFVINNFSNVKLVLEGVAIGITSYGLALAAVTIQQKGALIIEVLNKAWWVTTGVMGAMREGMTLASIAQLELNAAMAANPIGVITIAIAALIVAGIALYQNWDTISNFFSTVWVKIKSTFVSFWEWLKGFLAEWGPLILTAVAPMLGLPLLIGQHWEQIKGFLSPIWDSIKKSVSNAWQSIKNAVLNAWNSIVNAIVNNPLFKIVSAIFKGVLAIIIVTGYTIYKAFSSIWNSISSSVKSTSNSIGNYLSVVWNKIYSTISSVVSRVWKVIVTTWNSISAAVSIILNSVWNAIVSIWTTIYNSVSAVLKSIWNTIVSIWNSAYNSVSSIVISIWNTIVSGFQSAYNGIVSIFTSIKGTISSIFMDIWNVIKSIINTGIGMINGFIGGVNTVIGMANKVPGVSIETVGTIPQLANGGYIKHRPGGILANIGEGNEDEIVSPVSKLKSIISNSQPQQTVSLSYAPQVIINGNASQDDVYKAISMSQADFDRMMDNYNRKRQRLSFNS</sequence>
<gene>
    <name evidence="2" type="ORF">CLCHR_14980</name>
</gene>
<evidence type="ECO:0000313" key="3">
    <source>
        <dbReference type="Proteomes" id="UP000191056"/>
    </source>
</evidence>
<dbReference type="STRING" id="225345.CLCHR_14980"/>
<name>A0A1V4IUV5_9CLOT</name>
<protein>
    <recommendedName>
        <fullName evidence="4">Phage tail tape measure protein</fullName>
    </recommendedName>
</protein>
<accession>A0A1V4IUV5</accession>
<keyword evidence="1" id="KW-0812">Transmembrane</keyword>
<evidence type="ECO:0008006" key="4">
    <source>
        <dbReference type="Google" id="ProtNLM"/>
    </source>
</evidence>
<comment type="caution">
    <text evidence="2">The sequence shown here is derived from an EMBL/GenBank/DDBJ whole genome shotgun (WGS) entry which is preliminary data.</text>
</comment>
<dbReference type="AlphaFoldDB" id="A0A1V4IUV5"/>
<evidence type="ECO:0000313" key="2">
    <source>
        <dbReference type="EMBL" id="OPJ63683.1"/>
    </source>
</evidence>
<feature type="transmembrane region" description="Helical" evidence="1">
    <location>
        <begin position="429"/>
        <end position="447"/>
    </location>
</feature>
<organism evidence="2 3">
    <name type="scientific">Clostridium chromiireducens</name>
    <dbReference type="NCBI Taxonomy" id="225345"/>
    <lineage>
        <taxon>Bacteria</taxon>
        <taxon>Bacillati</taxon>
        <taxon>Bacillota</taxon>
        <taxon>Clostridia</taxon>
        <taxon>Eubacteriales</taxon>
        <taxon>Clostridiaceae</taxon>
        <taxon>Clostridium</taxon>
    </lineage>
</organism>
<dbReference type="SUPFAM" id="SSF48371">
    <property type="entry name" value="ARM repeat"/>
    <property type="match status" value="1"/>
</dbReference>
<feature type="transmembrane region" description="Helical" evidence="1">
    <location>
        <begin position="360"/>
        <end position="381"/>
    </location>
</feature>
<dbReference type="OrthoDB" id="9780715at2"/>
<dbReference type="InterPro" id="IPR016024">
    <property type="entry name" value="ARM-type_fold"/>
</dbReference>
<dbReference type="RefSeq" id="WP_079439071.1">
    <property type="nucleotide sequence ID" value="NZ_MZGT01000016.1"/>
</dbReference>